<dbReference type="InterPro" id="IPR049720">
    <property type="entry name" value="EF1B_bsu/dsu"/>
</dbReference>
<evidence type="ECO:0000259" key="2">
    <source>
        <dbReference type="SMART" id="SM00888"/>
    </source>
</evidence>
<feature type="domain" description="Translation elongation factor EF1B beta/delta subunit guanine nucleotide exchange" evidence="2">
    <location>
        <begin position="140"/>
        <end position="229"/>
    </location>
</feature>
<evidence type="ECO:0000313" key="4">
    <source>
        <dbReference type="Proteomes" id="UP000688137"/>
    </source>
</evidence>
<evidence type="ECO:0000313" key="3">
    <source>
        <dbReference type="EMBL" id="CAD8091842.1"/>
    </source>
</evidence>
<dbReference type="GO" id="GO:0005085">
    <property type="term" value="F:guanyl-nucleotide exchange factor activity"/>
    <property type="evidence" value="ECO:0007669"/>
    <property type="project" value="TreeGrafter"/>
</dbReference>
<dbReference type="Proteomes" id="UP000688137">
    <property type="component" value="Unassembled WGS sequence"/>
</dbReference>
<organism evidence="3 4">
    <name type="scientific">Paramecium primaurelia</name>
    <dbReference type="NCBI Taxonomy" id="5886"/>
    <lineage>
        <taxon>Eukaryota</taxon>
        <taxon>Sar</taxon>
        <taxon>Alveolata</taxon>
        <taxon>Ciliophora</taxon>
        <taxon>Intramacronucleata</taxon>
        <taxon>Oligohymenophorea</taxon>
        <taxon>Peniculida</taxon>
        <taxon>Parameciidae</taxon>
        <taxon>Paramecium</taxon>
    </lineage>
</organism>
<name>A0A8S1NI98_PARPR</name>
<dbReference type="OMA" id="IVAFHEI"/>
<feature type="compositionally biased region" description="Basic and acidic residues" evidence="1">
    <location>
        <begin position="75"/>
        <end position="90"/>
    </location>
</feature>
<dbReference type="PANTHER" id="PTHR11595:SF21">
    <property type="entry name" value="ELONGATION FACTOR 1-BETA"/>
    <property type="match status" value="1"/>
</dbReference>
<dbReference type="Pfam" id="PF00736">
    <property type="entry name" value="EF1_GNE"/>
    <property type="match status" value="1"/>
</dbReference>
<dbReference type="GO" id="GO:0005829">
    <property type="term" value="C:cytosol"/>
    <property type="evidence" value="ECO:0007669"/>
    <property type="project" value="TreeGrafter"/>
</dbReference>
<dbReference type="PANTHER" id="PTHR11595">
    <property type="entry name" value="EF-HAND AND COILED-COIL DOMAIN-CONTAINING FAMILY MEMBER"/>
    <property type="match status" value="1"/>
</dbReference>
<reference evidence="3" key="1">
    <citation type="submission" date="2021-01" db="EMBL/GenBank/DDBJ databases">
        <authorList>
            <consortium name="Genoscope - CEA"/>
            <person name="William W."/>
        </authorList>
    </citation>
    <scope>NUCLEOTIDE SEQUENCE</scope>
</reference>
<dbReference type="AlphaFoldDB" id="A0A8S1NI98"/>
<dbReference type="EMBL" id="CAJJDM010000092">
    <property type="protein sequence ID" value="CAD8091842.1"/>
    <property type="molecule type" value="Genomic_DNA"/>
</dbReference>
<comment type="caution">
    <text evidence="3">The sequence shown here is derived from an EMBL/GenBank/DDBJ whole genome shotgun (WGS) entry which is preliminary data.</text>
</comment>
<evidence type="ECO:0000256" key="1">
    <source>
        <dbReference type="SAM" id="MobiDB-lite"/>
    </source>
</evidence>
<keyword evidence="4" id="KW-1185">Reference proteome</keyword>
<proteinExistence type="predicted"/>
<dbReference type="GO" id="GO:0003746">
    <property type="term" value="F:translation elongation factor activity"/>
    <property type="evidence" value="ECO:0007669"/>
    <property type="project" value="InterPro"/>
</dbReference>
<dbReference type="SMART" id="SM00888">
    <property type="entry name" value="EF1_GNE"/>
    <property type="match status" value="1"/>
</dbReference>
<gene>
    <name evidence="3" type="ORF">PPRIM_AZ9-3.1.T0890088</name>
</gene>
<feature type="region of interest" description="Disordered" evidence="1">
    <location>
        <begin position="74"/>
        <end position="106"/>
    </location>
</feature>
<dbReference type="InterPro" id="IPR014038">
    <property type="entry name" value="EF1B_bsu/dsu_GNE"/>
</dbReference>
<protein>
    <recommendedName>
        <fullName evidence="2">Translation elongation factor EF1B beta/delta subunit guanine nucleotide exchange domain-containing protein</fullName>
    </recommendedName>
</protein>
<accession>A0A8S1NI98</accession>
<dbReference type="GO" id="GO:0005853">
    <property type="term" value="C:eukaryotic translation elongation factor 1 complex"/>
    <property type="evidence" value="ECO:0007669"/>
    <property type="project" value="InterPro"/>
</dbReference>
<sequence length="229" mass="26149">MAHFTIENLAYINEYLANTNYLNGDLPGADDVRIFNALKGVPPKNQFPEIYFWYLLLNSFTPAIRAQWITVAAPKRQEPKKQEPKKEVPKKQKPKKTVDEDIDLFGNDDDPEIEKNAKALAEQKQQEGLAKKNKKNLVGKTIVIFEVKIFEATDQALLEQIAKRIKDTINPDGLVWGKDVNYEEIAYGAKKIVMSMVIEDKIFTEDIFDQITAWEDEVSSVDIVTMQKG</sequence>